<accession>A0A2U9IDD0</accession>
<feature type="coiled-coil region" evidence="1">
    <location>
        <begin position="207"/>
        <end position="344"/>
    </location>
</feature>
<evidence type="ECO:0000313" key="2">
    <source>
        <dbReference type="EMBL" id="AWR93990.1"/>
    </source>
</evidence>
<proteinExistence type="predicted"/>
<dbReference type="GeneID" id="36831391"/>
<organism evidence="2 3">
    <name type="scientific">Acidianus brierleyi</name>
    <dbReference type="NCBI Taxonomy" id="41673"/>
    <lineage>
        <taxon>Archaea</taxon>
        <taxon>Thermoproteota</taxon>
        <taxon>Thermoprotei</taxon>
        <taxon>Sulfolobales</taxon>
        <taxon>Sulfolobaceae</taxon>
        <taxon>Acidianus</taxon>
    </lineage>
</organism>
<dbReference type="Proteomes" id="UP000248044">
    <property type="component" value="Chromosome"/>
</dbReference>
<dbReference type="KEGG" id="abri:DFR85_04505"/>
<evidence type="ECO:0000256" key="1">
    <source>
        <dbReference type="SAM" id="Coils"/>
    </source>
</evidence>
<evidence type="ECO:0000313" key="3">
    <source>
        <dbReference type="Proteomes" id="UP000248044"/>
    </source>
</evidence>
<sequence>MNCQDIFDYVMNYARKDLISLKNEPLESRIQVYNELKKNRLYYENNCIKDLSFDEKNLKLGFFDLAMIRIASSLKDCKDSIVALISKDFTDDEYTAFLKLDNFLLLDYIKDTEIASALFNKTGKIYDIIKKWYDEEMYEYEKLLEPGEYKIRQTLGIALRHEYINRFDKIKSGIIAYFSKDPGAPRQLFNEYEYVIRKQYDAEIERRKIEENMRKIAEEKIDELEKEIEMLREEKEKIDKYLNNYGVKGVTLEDKIKNMITFLQGKVRELIEQKKILESQKAELENFAIKIKNESKTIIESEIRRYEDTIRELTEKIQNYQNTVSKLQIDNLELQEKINEYKNISESSIVISNTEARIMEVNFIGRLEMKMNTFPRKFLDPIRKGEINIDKSNNYIIERSDEINSLNINPKELHLYPHNTEVTYIIRKRRLLKDDLSIIIKAKFLSHIENYVKKLADDKTISLADILEYLDKSIDAAEQGKVLHVIGIASPTGFDKKVKEYIFSDDFKKNFTDYYLSVCLIDLLSGELIYNKLDNRINSYIDIFDQELDTEKIFKAKDIIKRKLMLSDAVTLSSVVREYNLTELIAKKAFYELQIENIGKIYNIKGEIILKKN</sequence>
<dbReference type="AlphaFoldDB" id="A0A2U9IDD0"/>
<reference evidence="2 3" key="1">
    <citation type="submission" date="2018-05" db="EMBL/GenBank/DDBJ databases">
        <title>Complete Genome Sequences of Extremely Thermoacidophilic, Metal-Mobilizing Type-Strain Members of the Archaeal Family Sulfolobaceae: Acidianus brierleyi DSM-1651T, Acidianus sulfidivorans DSM-18786T, Metallosphaera hakonensis DSM-7519T, and Metallosphaera prunae DSM-10039T.</title>
        <authorList>
            <person name="Counts J.A."/>
            <person name="Kelly R.M."/>
        </authorList>
    </citation>
    <scope>NUCLEOTIDE SEQUENCE [LARGE SCALE GENOMIC DNA]</scope>
    <source>
        <strain evidence="2 3">DSM 1651</strain>
    </source>
</reference>
<dbReference type="RefSeq" id="WP_110269874.1">
    <property type="nucleotide sequence ID" value="NZ_CP029289.2"/>
</dbReference>
<dbReference type="OrthoDB" id="44142at2157"/>
<keyword evidence="3" id="KW-1185">Reference proteome</keyword>
<gene>
    <name evidence="2" type="ORF">DFR85_04505</name>
</gene>
<name>A0A2U9IDD0_9CREN</name>
<dbReference type="EMBL" id="CP029289">
    <property type="protein sequence ID" value="AWR93990.1"/>
    <property type="molecule type" value="Genomic_DNA"/>
</dbReference>
<keyword evidence="1" id="KW-0175">Coiled coil</keyword>
<protein>
    <submittedName>
        <fullName evidence="2">Uncharacterized protein</fullName>
    </submittedName>
</protein>